<sequence length="1872" mass="195197">MMARGLNRQTAETVSNVLSQKASPVDIANSIKSANQGDIRNAAVSAANAMHGLASMLSKVAGNLAPPLLVANIANDAANITLDIRQDGKLTDGTAFAALSTVASAAALAATLGAGTVLAPAAAVGLAAAAITASAALGVAALASAEGSSRFHDSVAGLLDRAQNLAGSMGDSLVGFFERQGANLMSGIDRFLNWFSGPLFSLSYDDITGGRNELLEAIRDQTQTASTIPSPIILDLDGTGINTVGLSAGVHFDHAADGFSERTGWVGSGDGLLVWDRNGNGVIDSGRELFGSETVLANGLRAVNGFAALAELDVNGDGVIDANDPVFAELRVWVDADLNGRTGEGELLTLEEAGVRAINVAYVNSSYVDANGNEHRQVGSFVTTDGETRTATDVWFKSDATYSVPTEWVDVPEAIALLPDARGYGKVRDLHQAMAMDQSGKLQALVSAFVAADTPQDREALLTSILYHWTGVQDVDPYSRASTMIYGNAIGDARRLEALEAFVGEKWFGVWCWRTRDPNPHGNAAPVLLRAWDDLKALVYGQLMAQSHLKDLFIDIRYGWHDETQTVVGDLSEVAANLAGLIETDRAHGLEQLGEFVRAVRGLGLLGSLDMGSFRFTMAALGGDVSAVVDASLAGWVDSNTPTEGNDVLRGTDGDDWIDGRGGNDLILGRGGNDTLIGGAGNDTLDGGAGNDELRGGIGSDTYRFGRGDGHDTIIEDSWHADDVDRIELKAGVGPGDVHLARVRDPSNPWNTDDLVLTIVDTGETITVKRHFVAGLRHAIEEIVFADGTVWGEDEIRSRVLIGGDGDDELLGFAGRDNFIHGGAGNDTLVGSNGNDTLIGGAGNDVLRGGSGSDTYRFGRGDGHDTIIEDSWHATDVDRIELKVGITPDDVHLARVRDPNIWWNVDDLVLTIVDTGETITVKRHFLAGHRHAVEEIVFADGTVWGEEEIRSRVLIGGDGDDELRGFAGRDNVIDGGAGNDTLVGSNGNDTLIGGAGNDLLEGGAGDDLLIAGPGTDTLRGGSGSDTYRFGLGDGFNVIEENFDPSGVDTIELTEGIAPDDVTVRYTRDGHMTVSLQDGTAILVRNQATTWAASGGLGIEQVRFADGTVWDRAALDLRAVAGTDGDDIIVSSHADDVVDGGAGNDVFVNLGGYDTYRFGAGDGQDTIEGGRGKVAFKAGIDQLGVSFARDQGDLIATIDATGDSIRIGNWFYTGSSWRIDRFEFANGASLSGADVQALVSVASDSEILHGSPGDDLITGSDKHSTIYGRDGNDTLIGGGGNNQLHGEAGDDLLIGGAGRDTLYGGDGSDTLNGGAGRDVLYGGAGSNTYLMERGSGLDSVYAETAVLADDTIVFGAGIRPEDITVQMGGRSWSVPEPGDVGFVEMVVGFGGDDAVIIRNDSGRDLGRGAVKRFRFEDGTELSLEDMVARADDGVMGWQSRSHGDSTLLLGSAADDHIEDYSGQSVVVRAGANDDYIYLSGGDNVVSAGSGNDTVYAGFGDDVIAGEAGDDVIDGGDGDDTFLFNYGDGNDVLTAGKGMDTLSFGGGITPDMLGAYLDARGRLVLTIDGGEGGSVTLAGVTLAALPGDLERIQFIDDDGRVRVFDFSAWVGTHAVALNGASAIAPLAFVGVGFELTGTVAPAGGLEAAAYAQSGNMFGEATLAHNAPTDGDDVIFGTPGADVIDAGAGNDIVIGLAGDDTIFGGEGDDLIYGGDGDDWLEGGPGNDTLYGGHGADTLRGGPGRDELYGGWGGDTYLYHVGDEEVVIDDEHRVIEWGYGGGGGGGVMPTSAFVEVVPFGVEEWDYGGGWGYGGAIIDDAPNILQFGEGIRPEDLRYSERDGDLVIEFAGRPDDRVILRGYAPHRATQTRSVDIIR</sequence>
<keyword evidence="8" id="KW-0472">Membrane</keyword>
<keyword evidence="11" id="KW-1185">Reference proteome</keyword>
<evidence type="ECO:0000256" key="5">
    <source>
        <dbReference type="ARBA" id="ARBA00022737"/>
    </source>
</evidence>
<reference evidence="10" key="1">
    <citation type="submission" date="2019-12" db="EMBL/GenBank/DDBJ databases">
        <title>Comparative genomics gives insights into the taxonomy of the Azoarcus-Aromatoleum group and reveals separate origins of nif in the plant-associated Azoarcus and non-plant-associated Aromatoleum sub-groups.</title>
        <authorList>
            <person name="Lafos M."/>
            <person name="Maluk M."/>
            <person name="Batista M."/>
            <person name="Junghare M."/>
            <person name="Carmona M."/>
            <person name="Faoro H."/>
            <person name="Cruz L.M."/>
            <person name="Battistoni F."/>
            <person name="De Souza E."/>
            <person name="Pedrosa F."/>
            <person name="Chen W.-M."/>
            <person name="Poole P.S."/>
            <person name="Dixon R.A."/>
            <person name="James E.K."/>
        </authorList>
    </citation>
    <scope>NUCLEOTIDE SEQUENCE</scope>
    <source>
        <strain evidence="10">NSC3</strain>
    </source>
</reference>
<proteinExistence type="predicted"/>
<dbReference type="GO" id="GO:0005509">
    <property type="term" value="F:calcium ion binding"/>
    <property type="evidence" value="ECO:0007669"/>
    <property type="project" value="InterPro"/>
</dbReference>
<feature type="domain" description="Haemolysin-type calcium binding-related" evidence="9">
    <location>
        <begin position="907"/>
        <end position="946"/>
    </location>
</feature>
<feature type="domain" description="Haemolysin-type calcium binding-related" evidence="9">
    <location>
        <begin position="754"/>
        <end position="794"/>
    </location>
</feature>
<keyword evidence="3" id="KW-0964">Secreted</keyword>
<dbReference type="PANTHER" id="PTHR38340">
    <property type="entry name" value="S-LAYER PROTEIN"/>
    <property type="match status" value="1"/>
</dbReference>
<dbReference type="InterPro" id="IPR050557">
    <property type="entry name" value="RTX_toxin/Mannuronan_C5-epim"/>
</dbReference>
<dbReference type="SUPFAM" id="SSF51120">
    <property type="entry name" value="beta-Roll"/>
    <property type="match status" value="6"/>
</dbReference>
<feature type="domain" description="Haemolysin-type calcium binding-related" evidence="9">
    <location>
        <begin position="1192"/>
        <end position="1232"/>
    </location>
</feature>
<evidence type="ECO:0000256" key="7">
    <source>
        <dbReference type="ARBA" id="ARBA00023026"/>
    </source>
</evidence>
<dbReference type="GO" id="GO:0005576">
    <property type="term" value="C:extracellular region"/>
    <property type="evidence" value="ECO:0007669"/>
    <property type="project" value="UniProtKB-SubCell"/>
</dbReference>
<evidence type="ECO:0000256" key="3">
    <source>
        <dbReference type="ARBA" id="ARBA00022525"/>
    </source>
</evidence>
<dbReference type="PRINTS" id="PR01488">
    <property type="entry name" value="RTXTOXINA"/>
</dbReference>
<evidence type="ECO:0000313" key="10">
    <source>
        <dbReference type="EMBL" id="NMG03204.1"/>
    </source>
</evidence>
<dbReference type="Gene3D" id="2.150.10.10">
    <property type="entry name" value="Serralysin-like metalloprotease, C-terminal"/>
    <property type="match status" value="8"/>
</dbReference>
<dbReference type="InterPro" id="IPR001343">
    <property type="entry name" value="Hemolysn_Ca-bd"/>
</dbReference>
<keyword evidence="6" id="KW-0106">Calcium</keyword>
<dbReference type="Proteomes" id="UP000599523">
    <property type="component" value="Unassembled WGS sequence"/>
</dbReference>
<dbReference type="InterPro" id="IPR011049">
    <property type="entry name" value="Serralysin-like_metalloprot_C"/>
</dbReference>
<dbReference type="InterPro" id="IPR003995">
    <property type="entry name" value="RTX_toxin_determinant-A"/>
</dbReference>
<dbReference type="PROSITE" id="PS00330">
    <property type="entry name" value="HEMOLYSIN_CALCIUM"/>
    <property type="match status" value="14"/>
</dbReference>
<name>A0A972J897_9RHOO</name>
<gene>
    <name evidence="10" type="ORF">GPA21_09480</name>
</gene>
<evidence type="ECO:0000313" key="11">
    <source>
        <dbReference type="Proteomes" id="UP000599523"/>
    </source>
</evidence>
<feature type="non-terminal residue" evidence="10">
    <location>
        <position position="1872"/>
    </location>
</feature>
<evidence type="ECO:0000256" key="1">
    <source>
        <dbReference type="ARBA" id="ARBA00004370"/>
    </source>
</evidence>
<protein>
    <recommendedName>
        <fullName evidence="9">Haemolysin-type calcium binding-related domain-containing protein</fullName>
    </recommendedName>
</protein>
<dbReference type="EMBL" id="WTVM01000046">
    <property type="protein sequence ID" value="NMG03204.1"/>
    <property type="molecule type" value="Genomic_DNA"/>
</dbReference>
<dbReference type="InterPro" id="IPR018511">
    <property type="entry name" value="Hemolysin-typ_Ca-bd_CS"/>
</dbReference>
<keyword evidence="7" id="KW-0843">Virulence</keyword>
<dbReference type="InterPro" id="IPR010566">
    <property type="entry name" value="Haemolys_ca-bd"/>
</dbReference>
<organism evidence="10 11">
    <name type="scientific">Azoarcus taiwanensis</name>
    <dbReference type="NCBI Taxonomy" id="666964"/>
    <lineage>
        <taxon>Bacteria</taxon>
        <taxon>Pseudomonadati</taxon>
        <taxon>Pseudomonadota</taxon>
        <taxon>Betaproteobacteria</taxon>
        <taxon>Rhodocyclales</taxon>
        <taxon>Zoogloeaceae</taxon>
        <taxon>Azoarcus</taxon>
    </lineage>
</organism>
<dbReference type="PRINTS" id="PR00313">
    <property type="entry name" value="CABNDNGRPT"/>
</dbReference>
<comment type="caution">
    <text evidence="10">The sequence shown here is derived from an EMBL/GenBank/DDBJ whole genome shotgun (WGS) entry which is preliminary data.</text>
</comment>
<evidence type="ECO:0000256" key="6">
    <source>
        <dbReference type="ARBA" id="ARBA00022837"/>
    </source>
</evidence>
<keyword evidence="5" id="KW-0677">Repeat</keyword>
<evidence type="ECO:0000256" key="8">
    <source>
        <dbReference type="ARBA" id="ARBA00023136"/>
    </source>
</evidence>
<feature type="domain" description="Haemolysin-type calcium binding-related" evidence="9">
    <location>
        <begin position="1089"/>
        <end position="1112"/>
    </location>
</feature>
<dbReference type="Pfam" id="PF06594">
    <property type="entry name" value="HCBP_related"/>
    <property type="match status" value="4"/>
</dbReference>
<dbReference type="GO" id="GO:0016020">
    <property type="term" value="C:membrane"/>
    <property type="evidence" value="ECO:0007669"/>
    <property type="project" value="UniProtKB-SubCell"/>
</dbReference>
<keyword evidence="4" id="KW-0800">Toxin</keyword>
<comment type="subcellular location">
    <subcellularLocation>
        <location evidence="1">Membrane</location>
    </subcellularLocation>
    <subcellularLocation>
        <location evidence="2">Secreted</location>
    </subcellularLocation>
</comment>
<dbReference type="Pfam" id="PF00353">
    <property type="entry name" value="HemolysinCabind"/>
    <property type="match status" value="10"/>
</dbReference>
<evidence type="ECO:0000256" key="4">
    <source>
        <dbReference type="ARBA" id="ARBA00022656"/>
    </source>
</evidence>
<dbReference type="GO" id="GO:0090729">
    <property type="term" value="F:toxin activity"/>
    <property type="evidence" value="ECO:0007669"/>
    <property type="project" value="UniProtKB-KW"/>
</dbReference>
<evidence type="ECO:0000259" key="9">
    <source>
        <dbReference type="Pfam" id="PF06594"/>
    </source>
</evidence>
<dbReference type="PANTHER" id="PTHR38340:SF1">
    <property type="entry name" value="S-LAYER PROTEIN"/>
    <property type="match status" value="1"/>
</dbReference>
<accession>A0A972J897</accession>
<evidence type="ECO:0000256" key="2">
    <source>
        <dbReference type="ARBA" id="ARBA00004613"/>
    </source>
</evidence>